<dbReference type="GO" id="GO:0000278">
    <property type="term" value="P:mitotic cell cycle"/>
    <property type="evidence" value="ECO:0007669"/>
    <property type="project" value="TreeGrafter"/>
</dbReference>
<dbReference type="InterPro" id="IPR027417">
    <property type="entry name" value="P-loop_NTPase"/>
</dbReference>
<dbReference type="PANTHER" id="PTHR47968:SF75">
    <property type="entry name" value="CENTROMERE-ASSOCIATED PROTEIN E"/>
    <property type="match status" value="1"/>
</dbReference>
<feature type="coiled-coil region" evidence="8">
    <location>
        <begin position="902"/>
        <end position="989"/>
    </location>
</feature>
<dbReference type="Proteomes" id="UP000076502">
    <property type="component" value="Unassembled WGS sequence"/>
</dbReference>
<comment type="subcellular location">
    <subcellularLocation>
        <location evidence="1">Cytoplasm</location>
        <location evidence="1">Cytoskeleton</location>
    </subcellularLocation>
</comment>
<dbReference type="GO" id="GO:0005524">
    <property type="term" value="F:ATP binding"/>
    <property type="evidence" value="ECO:0007669"/>
    <property type="project" value="UniProtKB-UniRule"/>
</dbReference>
<evidence type="ECO:0000256" key="2">
    <source>
        <dbReference type="ARBA" id="ARBA00022741"/>
    </source>
</evidence>
<dbReference type="Gene3D" id="3.40.850.10">
    <property type="entry name" value="Kinesin motor domain"/>
    <property type="match status" value="1"/>
</dbReference>
<evidence type="ECO:0000256" key="1">
    <source>
        <dbReference type="ARBA" id="ARBA00004245"/>
    </source>
</evidence>
<feature type="coiled-coil region" evidence="8">
    <location>
        <begin position="2634"/>
        <end position="2755"/>
    </location>
</feature>
<evidence type="ECO:0000256" key="7">
    <source>
        <dbReference type="PROSITE-ProRule" id="PRU00283"/>
    </source>
</evidence>
<dbReference type="PROSITE" id="PS50067">
    <property type="entry name" value="KINESIN_MOTOR_2"/>
    <property type="match status" value="1"/>
</dbReference>
<dbReference type="PRINTS" id="PR00380">
    <property type="entry name" value="KINESINHEAVY"/>
</dbReference>
<feature type="coiled-coil region" evidence="8">
    <location>
        <begin position="2416"/>
        <end position="2478"/>
    </location>
</feature>
<dbReference type="GO" id="GO:0007018">
    <property type="term" value="P:microtubule-based movement"/>
    <property type="evidence" value="ECO:0007669"/>
    <property type="project" value="InterPro"/>
</dbReference>
<feature type="domain" description="Kinesin motor" evidence="10">
    <location>
        <begin position="4"/>
        <end position="327"/>
    </location>
</feature>
<dbReference type="PROSITE" id="PS00411">
    <property type="entry name" value="KINESIN_MOTOR_1"/>
    <property type="match status" value="1"/>
</dbReference>
<evidence type="ECO:0000259" key="10">
    <source>
        <dbReference type="PROSITE" id="PS50067"/>
    </source>
</evidence>
<feature type="region of interest" description="Disordered" evidence="9">
    <location>
        <begin position="2965"/>
        <end position="2985"/>
    </location>
</feature>
<feature type="coiled-coil region" evidence="8">
    <location>
        <begin position="1877"/>
        <end position="1918"/>
    </location>
</feature>
<proteinExistence type="inferred from homology"/>
<comment type="similarity">
    <text evidence="7">Belongs to the TRAFAC class myosin-kinesin ATPase superfamily. Kinesin family.</text>
</comment>
<feature type="coiled-coil region" evidence="8">
    <location>
        <begin position="1165"/>
        <end position="1400"/>
    </location>
</feature>
<evidence type="ECO:0000256" key="9">
    <source>
        <dbReference type="SAM" id="MobiDB-lite"/>
    </source>
</evidence>
<keyword evidence="4 8" id="KW-0175">Coiled coil</keyword>
<dbReference type="FunFam" id="3.40.850.10:FF:000177">
    <property type="entry name" value="Kinesin-like protein"/>
    <property type="match status" value="1"/>
</dbReference>
<keyword evidence="3 7" id="KW-0067">ATP-binding</keyword>
<dbReference type="SUPFAM" id="SSF52540">
    <property type="entry name" value="P-loop containing nucleoside triphosphate hydrolases"/>
    <property type="match status" value="1"/>
</dbReference>
<feature type="coiled-coil region" evidence="8">
    <location>
        <begin position="343"/>
        <end position="396"/>
    </location>
</feature>
<dbReference type="PANTHER" id="PTHR47968">
    <property type="entry name" value="CENTROMERE PROTEIN E"/>
    <property type="match status" value="1"/>
</dbReference>
<evidence type="ECO:0000313" key="11">
    <source>
        <dbReference type="EMBL" id="KZC06997.1"/>
    </source>
</evidence>
<dbReference type="GO" id="GO:0005874">
    <property type="term" value="C:microtubule"/>
    <property type="evidence" value="ECO:0007669"/>
    <property type="project" value="TreeGrafter"/>
</dbReference>
<dbReference type="GO" id="GO:0008017">
    <property type="term" value="F:microtubule binding"/>
    <property type="evidence" value="ECO:0007669"/>
    <property type="project" value="InterPro"/>
</dbReference>
<protein>
    <submittedName>
        <fullName evidence="11">Centromere-associated protein E</fullName>
    </submittedName>
</protein>
<keyword evidence="12" id="KW-1185">Reference proteome</keyword>
<feature type="coiled-coil region" evidence="8">
    <location>
        <begin position="1049"/>
        <end position="1097"/>
    </location>
</feature>
<evidence type="ECO:0000256" key="4">
    <source>
        <dbReference type="ARBA" id="ARBA00023054"/>
    </source>
</evidence>
<keyword evidence="2 7" id="KW-0547">Nucleotide-binding</keyword>
<organism evidence="11 12">
    <name type="scientific">Dufourea novaeangliae</name>
    <name type="common">Sweat bee</name>
    <dbReference type="NCBI Taxonomy" id="178035"/>
    <lineage>
        <taxon>Eukaryota</taxon>
        <taxon>Metazoa</taxon>
        <taxon>Ecdysozoa</taxon>
        <taxon>Arthropoda</taxon>
        <taxon>Hexapoda</taxon>
        <taxon>Insecta</taxon>
        <taxon>Pterygota</taxon>
        <taxon>Neoptera</taxon>
        <taxon>Endopterygota</taxon>
        <taxon>Hymenoptera</taxon>
        <taxon>Apocrita</taxon>
        <taxon>Aculeata</taxon>
        <taxon>Apoidea</taxon>
        <taxon>Anthophila</taxon>
        <taxon>Halictidae</taxon>
        <taxon>Rophitinae</taxon>
        <taxon>Dufourea</taxon>
    </lineage>
</organism>
<feature type="coiled-coil region" evidence="8">
    <location>
        <begin position="2831"/>
        <end position="2957"/>
    </location>
</feature>
<dbReference type="GO" id="GO:0003777">
    <property type="term" value="F:microtubule motor activity"/>
    <property type="evidence" value="ECO:0007669"/>
    <property type="project" value="InterPro"/>
</dbReference>
<evidence type="ECO:0000256" key="5">
    <source>
        <dbReference type="ARBA" id="ARBA00023175"/>
    </source>
</evidence>
<feature type="compositionally biased region" description="Polar residues" evidence="9">
    <location>
        <begin position="2975"/>
        <end position="2985"/>
    </location>
</feature>
<name>A0A154P531_DUFNO</name>
<feature type="coiled-coil region" evidence="8">
    <location>
        <begin position="3298"/>
        <end position="3325"/>
    </location>
</feature>
<dbReference type="InterPro" id="IPR027640">
    <property type="entry name" value="Kinesin-like_fam"/>
</dbReference>
<gene>
    <name evidence="11" type="ORF">WN55_08881</name>
</gene>
<feature type="coiled-coil region" evidence="8">
    <location>
        <begin position="1942"/>
        <end position="2322"/>
    </location>
</feature>
<evidence type="ECO:0000313" key="12">
    <source>
        <dbReference type="Proteomes" id="UP000076502"/>
    </source>
</evidence>
<dbReference type="Pfam" id="PF00225">
    <property type="entry name" value="Kinesin"/>
    <property type="match status" value="1"/>
</dbReference>
<feature type="coiled-coil region" evidence="8">
    <location>
        <begin position="3071"/>
        <end position="3197"/>
    </location>
</feature>
<dbReference type="InterPro" id="IPR019821">
    <property type="entry name" value="Kinesin_motor_CS"/>
</dbReference>
<evidence type="ECO:0000256" key="8">
    <source>
        <dbReference type="SAM" id="Coils"/>
    </source>
</evidence>
<keyword evidence="6" id="KW-0206">Cytoskeleton</keyword>
<dbReference type="InterPro" id="IPR001752">
    <property type="entry name" value="Kinesin_motor_dom"/>
</dbReference>
<feature type="coiled-coil region" evidence="8">
    <location>
        <begin position="612"/>
        <end position="671"/>
    </location>
</feature>
<evidence type="ECO:0000256" key="3">
    <source>
        <dbReference type="ARBA" id="ARBA00022840"/>
    </source>
</evidence>
<feature type="binding site" evidence="7">
    <location>
        <begin position="88"/>
        <end position="95"/>
    </location>
    <ligand>
        <name>ATP</name>
        <dbReference type="ChEBI" id="CHEBI:30616"/>
    </ligand>
</feature>
<sequence length="3325" mass="386360">MSDSIKVAIKVRPLIKREKDENLPIQWIVQGNSIVSTDTEMKKRGDGGFCFDHIFDMNTSNADVFDVIVKPIVDAAVNGFNGTVFAYGQTSSGKTYTMMGTSEEPGIVPLAIDHMFDAIANTVGREFLLRISYLEIYKEKVNDLLNKDGIDLKLKEDASGQVILKCKEEITNCPENMLSIMKKGDKHRRTGVTNMNERSSRSHTIFRITIESREAGGDSDGAIQVSQLNLVDLAGSERARQTGATGERFKEGLHINLSLSTLGLVIMQLSESQDGQKYVNFRDSKLTRLLQNSLGGNAMTAIICAVTPAALDETHCSLSFASRAKSVKNKPQVNEVMSDAALLKRYAKQLSKLQAELEKIKIENRAAEVQEMESKLQEKERINQLLEERIELLKTRIVPGDTTSQESFKGNSKRRQTWGGPGMFNQRLSAFQPIGGLPTIKEVSLEKSHRKSIIQSVDLMNQTFQTAFADFELELYETERERVNDDNDSDSEEEPFITKRKHRVTFKDEVCTIKSKNNVILEEINTPQKCNIATQTSSHHASPSTPKHVLRRCIMDLTKQFVELRQFTTLEKQLICQDIHAHEEEGITELQETEQGKLAFESHTVEYTPEVKERLQNLNLAEEKNMQRIISELCVKLIEIEKQSDLEKDANRKTMKQFSELEKQMQNIISEKNEFEYMSCELRADLKKKTAELELKNISVESVKEEEMKKILELERQLKSITSEKEEVQRINTELRTESTKKIIELQNHIENITSERNEFEHMRNELRKELNNKMVELETLKNDPETASTEMISNIRDLEKEIEKMTSEKVKLEQTTVDLRAELSQMSSDMESKIISEQTAKQDAFIKISELKQQIDNTTMEKNEFERITVDLRTQLDQKTTDLESKIVVEQIASQEALKKSSEFEEQLKDIIIEKQELENTNVDLKTQLDKKITDLESKLVAEQIANEQAQKKNCEFEEQLKNIIIEKQELEHTNVDLKTQLDQKITDLESKIVAEQIGNKEPENNSELVEQLKSSITERQKLEGINTELSKKVSEFESLIKLEKTMHQETTEKVSILQREIECLTAEKDKLKNEIQLAETESLRAMEKMSELTKQIKDITIQKDEFECINTELRTELNQKISELDVRVALEQTEGHDAVKKLFEFEKHIANITSVKIELEEKLKLRETEHQKTVEKISELEKQIENITTEKNEILRVNNELCAELSQKSSEVEASATSEKNEIEQMVKKIDELEKQIVTATAEKSELERINIDLRTKLNQTTESTATVTTEQTEDQNQKATEKISELEKQIESIISERTEMEHINSELRIELSRRSSELEIKTLEQMEALKAKEKISELENQIESIKSEKDILQRINTEISQKVSEFESKTETEQASSQNAIQKISELEQQIKVFMSEKEESKCISDRLQMELNEKTYEMELKHTSEQVVLKETMEKISELEKQMENIILEKQEVERVNSELREILDKNIAEVDLRNEGNCINEDDNLRNYTTNLQNTVTNIQIVDQNLQDQLEDQSFMSYSRFNESTADTSTLMLNMEAEKSQMEETLYLKSLELDEIKSDVHSLRQDIESLQKTIYLLTTENTEMATKLTTEQENAKQAELNLQNTIDELYARISQVTNEKINLESDLAALNDQLESMRSRTPETYNDEELLASYQKKIDKLTTENIELSSSIAEKNKELESIKESKSLLYDHECMYKEKVAVLTKTNECLQSENDELSTDLIDKIEENDLLKEQCDILKKKIEQSLAMNENPSEHDMEHLRSENNVLKTEIVELKTKVTILSEENTKFSNNLLETMNDLDSSRNEKSYHDTSYSSAVFSENAENAQEIVLENDTKVLECKVKMLQQKVNHLIRLNTKLSDLKLTSCSRCAHLKNMNESRRALKLEAKALNHKLEDLQRKFDRKCEDTEILRNKMNQDLNLSGHDASANVSFVDEMNVSFVEERIQNLNDELQTLKADHDKLTVLYEDKCNELEQLQNDMIVDAIGVNSTPKKSSNKKGFRLEQMQNHIDRLKEDIDEMKKNSTSFTATLNQFRTEKANLLDEINTLKASNDELRQIMSGNENSAAEKVQVLETELTNMSREIEQLSIREKEFESRRLILEVELEDLKIDRENKNALINQLNERISSLKNDLDLVTSQNNELIMSKATNNKYREELELLKRQCEEELQNEKVRSKELEQHAVRKIKELEAHIENLQANIMQQECLYKELQGKGLYVENLLRQSEEEKRVLLEKLQTTEAELLDFKSNVETRYRTELHSVSTQYEHRIKESEGNLEKLNDTLNKFIDENLNLKQELTRLRNIEEKINQVTNESERVFEKEKVLTSDIEKLNEELSDIRICITKELRSLKCDVNSADLSNKSVNEIFMILLQTLVTKEQEMIKTIRETFEKDKKILVDKMQQSADTEKRTITWAKELEAEIEKLQTELAEREHVHKEYQNKISQLDHLLRESTHENEILNENMKALETDFHNLQTEFDKQCKVDSRQEEAIFVVQKREKEAQEVFKSKELELQSKLKFEKEMYEKKIIDLVYTVESYKTKNLELNSTVEGLEAHEKQLKNIIEANSTEIKKNNQKIEELTAELEQLTEAYNAVKQQMELKTSHVEEITAILKNKCDMVSEYKTKLETITPEYETLKEHIKDKKEVIERYRQEIETLKREREEQLEIIKDKLKSEEIKNAGLIKQLNELNNKNVAWIEELNALKEKYEDLQQANAKLESKVRNSTSKIRAEAEMEELKEVNRRLQSTFEGASNRVTELQEVKNQTLRELIDTKAMYDLLLQENTVMKKTLSAYESKYTSLNSTMGESQLDALLLEKNTIALELEYKKLMLNQKEKEIADYNIQVQQLQEKNKELDDELEEYAAVIQERNIEVSELEGKLNSRLTENIRINELEEKLQNVSEENEKLRSQIDGLKMRLQMDTEQTEDIKSRQNENVIRILQKENLDLFMKLKDYKKQLDTKLNSSDANGLKDTTMDQSRTPSKKVQNNFESAWTRITDLQGEKYEIMKELADSRRQCDILSKENIEVKKTLQLYKSKLNAPNLTKEGEIFSDVQQEENKITWKLETQTLLLSQKEKELKECVNKIRDLATKNKDLDVELGKYAATIHERDVEISKLKGNLNLLKDENNKLRSEIGELYVRLRGNMHNESVKRQLHSSVSEKHVSEYEDKCQQLKKKMHDLELQLVSKNGKIATLELQIQSENFPHQRKCKELEERLLVCRSKNTELMSELRKLQKTTNDINAWECDICRRWRINRKDQGCQTIPNNTVRFCSINSGVVDEHIRIQKLEKEKTLMKELCRSRSRRIKELEDRLKGLEDAITENQNQ</sequence>
<keyword evidence="6" id="KW-0963">Cytoplasm</keyword>
<dbReference type="EMBL" id="KQ434820">
    <property type="protein sequence ID" value="KZC06997.1"/>
    <property type="molecule type" value="Genomic_DNA"/>
</dbReference>
<dbReference type="STRING" id="178035.A0A154P531"/>
<keyword evidence="5 7" id="KW-0505">Motor protein</keyword>
<dbReference type="SMART" id="SM00129">
    <property type="entry name" value="KISc"/>
    <property type="match status" value="1"/>
</dbReference>
<evidence type="ECO:0000256" key="6">
    <source>
        <dbReference type="ARBA" id="ARBA00023212"/>
    </source>
</evidence>
<accession>A0A154P531</accession>
<feature type="coiled-coil region" evidence="8">
    <location>
        <begin position="2564"/>
        <end position="2598"/>
    </location>
</feature>
<feature type="coiled-coil region" evidence="8">
    <location>
        <begin position="704"/>
        <end position="869"/>
    </location>
</feature>
<feature type="coiled-coil region" evidence="8">
    <location>
        <begin position="1558"/>
        <end position="1789"/>
    </location>
</feature>
<feature type="coiled-coil region" evidence="8">
    <location>
        <begin position="1433"/>
        <end position="1467"/>
    </location>
</feature>
<reference evidence="11 12" key="1">
    <citation type="submission" date="2015-07" db="EMBL/GenBank/DDBJ databases">
        <title>The genome of Dufourea novaeangliae.</title>
        <authorList>
            <person name="Pan H."/>
            <person name="Kapheim K."/>
        </authorList>
    </citation>
    <scope>NUCLEOTIDE SEQUENCE [LARGE SCALE GENOMIC DNA]</scope>
    <source>
        <strain evidence="11">0120121106</strain>
        <tissue evidence="11">Whole body</tissue>
    </source>
</reference>
<dbReference type="OrthoDB" id="21525at2759"/>
<dbReference type="InterPro" id="IPR036961">
    <property type="entry name" value="Kinesin_motor_dom_sf"/>
</dbReference>